<gene>
    <name evidence="1" type="ORF">RG540_CH30980</name>
</gene>
<dbReference type="HOGENOM" id="CLU_192993_0_0_5"/>
<organism evidence="1 2">
    <name type="scientific">Neorhizobium galegae bv. orientalis str. HAMBI 540</name>
    <dbReference type="NCBI Taxonomy" id="1028800"/>
    <lineage>
        <taxon>Bacteria</taxon>
        <taxon>Pseudomonadati</taxon>
        <taxon>Pseudomonadota</taxon>
        <taxon>Alphaproteobacteria</taxon>
        <taxon>Hyphomicrobiales</taxon>
        <taxon>Rhizobiaceae</taxon>
        <taxon>Rhizobium/Agrobacterium group</taxon>
        <taxon>Neorhizobium</taxon>
    </lineage>
</organism>
<dbReference type="eggNOG" id="ENOG5030ZM3">
    <property type="taxonomic scope" value="Bacteria"/>
</dbReference>
<dbReference type="PATRIC" id="fig|1028800.3.peg.3141"/>
<dbReference type="KEGG" id="ngg:RG540_CH30980"/>
<dbReference type="RefSeq" id="WP_038589525.1">
    <property type="nucleotide sequence ID" value="NZ_HG938353.1"/>
</dbReference>
<keyword evidence="2" id="KW-1185">Reference proteome</keyword>
<dbReference type="Proteomes" id="UP000028181">
    <property type="component" value="Chromosome I"/>
</dbReference>
<evidence type="ECO:0008006" key="3">
    <source>
        <dbReference type="Google" id="ProtNLM"/>
    </source>
</evidence>
<dbReference type="AlphaFoldDB" id="A0A068SSJ1"/>
<evidence type="ECO:0000313" key="2">
    <source>
        <dbReference type="Proteomes" id="UP000028181"/>
    </source>
</evidence>
<name>A0A068SSJ1_NEOGA</name>
<dbReference type="EMBL" id="HG938353">
    <property type="protein sequence ID" value="CDN49262.1"/>
    <property type="molecule type" value="Genomic_DNA"/>
</dbReference>
<accession>A0A068SSJ1</accession>
<dbReference type="OrthoDB" id="279280at2"/>
<reference evidence="2" key="1">
    <citation type="journal article" date="2014" name="BMC Genomics">
        <title>Genome sequencing of two Neorhizobium galegae strains reveals a noeT gene responsible for the unusual acetylation of the nodulation factors.</title>
        <authorList>
            <person name="Osterman J."/>
            <person name="Marsh J."/>
            <person name="Laine P.K."/>
            <person name="Zeng Z."/>
            <person name="Alatalo E."/>
            <person name="Sullivan J.T."/>
            <person name="Young J.P."/>
            <person name="Thomas-Oates J."/>
            <person name="Paulin L."/>
            <person name="Lindstrom K."/>
        </authorList>
    </citation>
    <scope>NUCLEOTIDE SEQUENCE [LARGE SCALE GENOMIC DNA]</scope>
    <source>
        <strain evidence="2">HAMBI 540</strain>
    </source>
</reference>
<proteinExistence type="predicted"/>
<evidence type="ECO:0000313" key="1">
    <source>
        <dbReference type="EMBL" id="CDN49262.1"/>
    </source>
</evidence>
<sequence>MAQFKNLEHLVQAGAPAFDKDWMPGQKVPNAGIYRCRTCGDEIVVHKAAAIPQIHHEHTVLGPVVWKLLVFAQKHPSRP</sequence>
<dbReference type="GeneID" id="24255294"/>
<protein>
    <recommendedName>
        <fullName evidence="3">Protein L</fullName>
    </recommendedName>
</protein>